<feature type="transmembrane region" description="Helical" evidence="1">
    <location>
        <begin position="12"/>
        <end position="34"/>
    </location>
</feature>
<evidence type="ECO:0000256" key="1">
    <source>
        <dbReference type="SAM" id="Phobius"/>
    </source>
</evidence>
<evidence type="ECO:0000313" key="3">
    <source>
        <dbReference type="Proteomes" id="UP000444401"/>
    </source>
</evidence>
<dbReference type="EMBL" id="WTYO01000001">
    <property type="protein sequence ID" value="MXO67472.1"/>
    <property type="molecule type" value="Genomic_DNA"/>
</dbReference>
<accession>A0ABW9UVX0</accession>
<comment type="caution">
    <text evidence="2">The sequence shown here is derived from an EMBL/GenBank/DDBJ whole genome shotgun (WGS) entry which is preliminary data.</text>
</comment>
<proteinExistence type="predicted"/>
<sequence length="93" mass="9935">MNPQFFNRLDWVVLGGAFAIWAAHFMLAWSISSIFPGQGIVLWLVAALTLASFGALAALWRWRKVEGAASVAGLAIVLAAAGVVYDFLPALMA</sequence>
<keyword evidence="1" id="KW-1133">Transmembrane helix</keyword>
<organism evidence="2 3">
    <name type="scientific">Pelagerythrobacter marinus</name>
    <dbReference type="NCBI Taxonomy" id="538382"/>
    <lineage>
        <taxon>Bacteria</taxon>
        <taxon>Pseudomonadati</taxon>
        <taxon>Pseudomonadota</taxon>
        <taxon>Alphaproteobacteria</taxon>
        <taxon>Sphingomonadales</taxon>
        <taxon>Erythrobacteraceae</taxon>
        <taxon>Pelagerythrobacter</taxon>
    </lineage>
</organism>
<keyword evidence="1" id="KW-0812">Transmembrane</keyword>
<name>A0ABW9UVX0_9SPHN</name>
<keyword evidence="1" id="KW-0472">Membrane</keyword>
<dbReference type="Proteomes" id="UP000444401">
    <property type="component" value="Unassembled WGS sequence"/>
</dbReference>
<gene>
    <name evidence="2" type="ORF">GRI72_01325</name>
</gene>
<keyword evidence="3" id="KW-1185">Reference proteome</keyword>
<feature type="transmembrane region" description="Helical" evidence="1">
    <location>
        <begin position="67"/>
        <end position="88"/>
    </location>
</feature>
<protein>
    <submittedName>
        <fullName evidence="2">Uncharacterized protein</fullName>
    </submittedName>
</protein>
<feature type="transmembrane region" description="Helical" evidence="1">
    <location>
        <begin position="40"/>
        <end position="60"/>
    </location>
</feature>
<evidence type="ECO:0000313" key="2">
    <source>
        <dbReference type="EMBL" id="MXO67472.1"/>
    </source>
</evidence>
<reference evidence="2 3" key="1">
    <citation type="submission" date="2019-12" db="EMBL/GenBank/DDBJ databases">
        <title>Genomic-based taxomic classification of the family Erythrobacteraceae.</title>
        <authorList>
            <person name="Xu L."/>
        </authorList>
    </citation>
    <scope>NUCLEOTIDE SEQUENCE [LARGE SCALE GENOMIC DNA]</scope>
    <source>
        <strain evidence="2 3">H32</strain>
    </source>
</reference>
<dbReference type="RefSeq" id="WP_160732125.1">
    <property type="nucleotide sequence ID" value="NZ_WTYO01000001.1"/>
</dbReference>